<reference evidence="5 6" key="1">
    <citation type="submission" date="2014-03" db="EMBL/GenBank/DDBJ databases">
        <title>Genome of Polynucleobacter strain MWH-MoK4.</title>
        <authorList>
            <person name="Hahn M.W."/>
        </authorList>
    </citation>
    <scope>NUCLEOTIDE SEQUENCE [LARGE SCALE GENOMIC DNA]</scope>
    <source>
        <strain evidence="5 6">MWH-MoK4</strain>
    </source>
</reference>
<evidence type="ECO:0000313" key="6">
    <source>
        <dbReference type="Proteomes" id="UP000061135"/>
    </source>
</evidence>
<dbReference type="PROSITE" id="PS51257">
    <property type="entry name" value="PROKAR_LIPOPROTEIN"/>
    <property type="match status" value="1"/>
</dbReference>
<dbReference type="AlphaFoldDB" id="A0A0E3ZKX5"/>
<dbReference type="HOGENOM" id="CLU_048550_0_0_4"/>
<evidence type="ECO:0000259" key="4">
    <source>
        <dbReference type="PROSITE" id="PS51635"/>
    </source>
</evidence>
<dbReference type="GO" id="GO:0016787">
    <property type="term" value="F:hydrolase activity"/>
    <property type="evidence" value="ECO:0007669"/>
    <property type="project" value="UniProtKB-UniRule"/>
</dbReference>
<dbReference type="Gene3D" id="3.40.1090.10">
    <property type="entry name" value="Cytosolic phospholipase A2 catalytic domain"/>
    <property type="match status" value="1"/>
</dbReference>
<keyword evidence="3" id="KW-0732">Signal</keyword>
<feature type="short sequence motif" description="DGA/G" evidence="2">
    <location>
        <begin position="260"/>
        <end position="262"/>
    </location>
</feature>
<name>A0A0E3ZKX5_9BURK</name>
<dbReference type="EMBL" id="CP007501">
    <property type="protein sequence ID" value="AKD25082.1"/>
    <property type="molecule type" value="Genomic_DNA"/>
</dbReference>
<keyword evidence="2" id="KW-0442">Lipid degradation</keyword>
<feature type="short sequence motif" description="GXSXG" evidence="2">
    <location>
        <begin position="113"/>
        <end position="117"/>
    </location>
</feature>
<dbReference type="PATRIC" id="fig|576611.7.peg.757"/>
<evidence type="ECO:0000256" key="3">
    <source>
        <dbReference type="SAM" id="SignalP"/>
    </source>
</evidence>
<protein>
    <submittedName>
        <fullName evidence="5">Esterase of the alpha-beta hydrolase superfamily</fullName>
    </submittedName>
</protein>
<proteinExistence type="predicted"/>
<dbReference type="InterPro" id="IPR002641">
    <property type="entry name" value="PNPLA_dom"/>
</dbReference>
<organism evidence="5 6">
    <name type="scientific">Polynucleobacter duraquae</name>
    <dbReference type="NCBI Taxonomy" id="1835254"/>
    <lineage>
        <taxon>Bacteria</taxon>
        <taxon>Pseudomonadati</taxon>
        <taxon>Pseudomonadota</taxon>
        <taxon>Betaproteobacteria</taxon>
        <taxon>Burkholderiales</taxon>
        <taxon>Burkholderiaceae</taxon>
        <taxon>Polynucleobacter</taxon>
    </lineage>
</organism>
<feature type="active site" description="Nucleophile" evidence="2">
    <location>
        <position position="115"/>
    </location>
</feature>
<feature type="domain" description="PNPLA" evidence="4">
    <location>
        <begin position="80"/>
        <end position="276"/>
    </location>
</feature>
<feature type="chain" id="PRO_5002417166" evidence="3">
    <location>
        <begin position="27"/>
        <end position="401"/>
    </location>
</feature>
<dbReference type="KEGG" id="pdq:CL55_00007490"/>
<dbReference type="InterPro" id="IPR016035">
    <property type="entry name" value="Acyl_Trfase/lysoPLipase"/>
</dbReference>
<keyword evidence="1 2" id="KW-0443">Lipid metabolism</keyword>
<accession>A0A0E3ZKX5</accession>
<feature type="short sequence motif" description="GXGXXG" evidence="2">
    <location>
        <begin position="84"/>
        <end position="89"/>
    </location>
</feature>
<evidence type="ECO:0000256" key="2">
    <source>
        <dbReference type="PROSITE-ProRule" id="PRU01161"/>
    </source>
</evidence>
<dbReference type="STRING" id="1835254.CL55_00007490"/>
<evidence type="ECO:0000313" key="5">
    <source>
        <dbReference type="EMBL" id="AKD25082.1"/>
    </source>
</evidence>
<dbReference type="OrthoDB" id="9798773at2"/>
<dbReference type="RefSeq" id="WP_046329938.1">
    <property type="nucleotide sequence ID" value="NZ_CP007501.1"/>
</dbReference>
<sequence>MTLLTRCIFTFLMLSLVGCSSLQRKAAVPSQQMGQAQIAGLTSARYMVASQSSVDQMAMDIQAGFKVRDEKTLNAPANYLSLSGGGDDGAYGAGLLIGWADRGDRPQFNLVTGISTGALIAPFAFMGKEYDPVLRDVYTKYGPQDIFTERGLISGILSDGLSDTTPLFQLISKYIDEDFLKKVATEYITKNRWLLIGTTNLDAGVPVVWNMGKIASIGTPEALELFRKVMLASASIPGAFPPVMFDFEVSGQSFQEMHVDGGAITQVFLYPSALSQRAQDLKLKLQKQRNAYLIRNARLDPEWRETERGTLSIIQRAISSMIQTQGIGDLYRIYHTTQLDGVSFNLAFIGPDFKFPHKTEFDTAYMQALFDYGYKQGLGGKEWQKYPPGYKRGFDGEMPKK</sequence>
<dbReference type="SUPFAM" id="SSF52151">
    <property type="entry name" value="FabD/lysophospholipase-like"/>
    <property type="match status" value="1"/>
</dbReference>
<dbReference type="Proteomes" id="UP000061135">
    <property type="component" value="Chromosome"/>
</dbReference>
<feature type="active site" description="Proton acceptor" evidence="2">
    <location>
        <position position="260"/>
    </location>
</feature>
<dbReference type="GO" id="GO:0016042">
    <property type="term" value="P:lipid catabolic process"/>
    <property type="evidence" value="ECO:0007669"/>
    <property type="project" value="UniProtKB-UniRule"/>
</dbReference>
<keyword evidence="2 5" id="KW-0378">Hydrolase</keyword>
<feature type="signal peptide" evidence="3">
    <location>
        <begin position="1"/>
        <end position="26"/>
    </location>
</feature>
<gene>
    <name evidence="5" type="ORF">CL55_00007490</name>
</gene>
<dbReference type="Pfam" id="PF01734">
    <property type="entry name" value="Patatin"/>
    <property type="match status" value="1"/>
</dbReference>
<dbReference type="PROSITE" id="PS51635">
    <property type="entry name" value="PNPLA"/>
    <property type="match status" value="1"/>
</dbReference>
<keyword evidence="6" id="KW-1185">Reference proteome</keyword>
<evidence type="ECO:0000256" key="1">
    <source>
        <dbReference type="ARBA" id="ARBA00023098"/>
    </source>
</evidence>